<sequence>MPKRGKEPRPSSRHSSGRFSPSSQPLRQSRNDYQIAGSSRSTCDSTSGRRSPHTKDNIKKSNGNVHPGNSSNRMSIVNSPIILTDDDDDDDNVYKNLDTNVNLFRENGNKLKPDTGEGASLVKHFVPSADRYHTSQSVEKPTFRGPETDVLHDLGNDKLKTIRVQMIRADIQQNESFRKTYLVEDPIAGNRSKGRWYL</sequence>
<organism evidence="2 3">
    <name type="scientific">Aphis glycines</name>
    <name type="common">Soybean aphid</name>
    <dbReference type="NCBI Taxonomy" id="307491"/>
    <lineage>
        <taxon>Eukaryota</taxon>
        <taxon>Metazoa</taxon>
        <taxon>Ecdysozoa</taxon>
        <taxon>Arthropoda</taxon>
        <taxon>Hexapoda</taxon>
        <taxon>Insecta</taxon>
        <taxon>Pterygota</taxon>
        <taxon>Neoptera</taxon>
        <taxon>Paraneoptera</taxon>
        <taxon>Hemiptera</taxon>
        <taxon>Sternorrhyncha</taxon>
        <taxon>Aphidomorpha</taxon>
        <taxon>Aphidoidea</taxon>
        <taxon>Aphididae</taxon>
        <taxon>Aphidini</taxon>
        <taxon>Aphis</taxon>
        <taxon>Aphis</taxon>
    </lineage>
</organism>
<feature type="compositionally biased region" description="Polar residues" evidence="1">
    <location>
        <begin position="60"/>
        <end position="75"/>
    </location>
</feature>
<proteinExistence type="predicted"/>
<comment type="caution">
    <text evidence="2">The sequence shown here is derived from an EMBL/GenBank/DDBJ whole genome shotgun (WGS) entry which is preliminary data.</text>
</comment>
<evidence type="ECO:0000313" key="3">
    <source>
        <dbReference type="Proteomes" id="UP000475862"/>
    </source>
</evidence>
<feature type="compositionally biased region" description="Polar residues" evidence="1">
    <location>
        <begin position="24"/>
        <end position="49"/>
    </location>
</feature>
<keyword evidence="3" id="KW-1185">Reference proteome</keyword>
<dbReference type="EMBL" id="VYZN01000040">
    <property type="protein sequence ID" value="KAE9532139.1"/>
    <property type="molecule type" value="Genomic_DNA"/>
</dbReference>
<dbReference type="AlphaFoldDB" id="A0A6G0TFR3"/>
<name>A0A6G0TFR3_APHGL</name>
<accession>A0A6G0TFR3</accession>
<protein>
    <submittedName>
        <fullName evidence="2">Uncharacterized protein</fullName>
    </submittedName>
</protein>
<feature type="compositionally biased region" description="Basic and acidic residues" evidence="1">
    <location>
        <begin position="1"/>
        <end position="10"/>
    </location>
</feature>
<evidence type="ECO:0000256" key="1">
    <source>
        <dbReference type="SAM" id="MobiDB-lite"/>
    </source>
</evidence>
<feature type="region of interest" description="Disordered" evidence="1">
    <location>
        <begin position="1"/>
        <end position="75"/>
    </location>
</feature>
<dbReference type="OrthoDB" id="6600108at2759"/>
<evidence type="ECO:0000313" key="2">
    <source>
        <dbReference type="EMBL" id="KAE9532139.1"/>
    </source>
</evidence>
<reference evidence="2 3" key="1">
    <citation type="submission" date="2019-08" db="EMBL/GenBank/DDBJ databases">
        <title>The genome of the soybean aphid Biotype 1, its phylome, world population structure and adaptation to the North American continent.</title>
        <authorList>
            <person name="Giordano R."/>
            <person name="Donthu R.K."/>
            <person name="Hernandez A.G."/>
            <person name="Wright C.L."/>
            <person name="Zimin A.V."/>
        </authorList>
    </citation>
    <scope>NUCLEOTIDE SEQUENCE [LARGE SCALE GENOMIC DNA]</scope>
    <source>
        <tissue evidence="2">Whole aphids</tissue>
    </source>
</reference>
<dbReference type="Proteomes" id="UP000475862">
    <property type="component" value="Unassembled WGS sequence"/>
</dbReference>
<gene>
    <name evidence="2" type="ORF">AGLY_010341</name>
</gene>